<accession>A0A851HSK7</accession>
<feature type="transmembrane region" description="Helical" evidence="2">
    <location>
        <begin position="41"/>
        <end position="60"/>
    </location>
</feature>
<dbReference type="AlphaFoldDB" id="A0A851HSK7"/>
<evidence type="ECO:0000256" key="2">
    <source>
        <dbReference type="SAM" id="Phobius"/>
    </source>
</evidence>
<keyword evidence="5" id="KW-1185">Reference proteome</keyword>
<keyword evidence="2" id="KW-0472">Membrane</keyword>
<evidence type="ECO:0000313" key="4">
    <source>
        <dbReference type="EMBL" id="NWN90456.1"/>
    </source>
</evidence>
<feature type="domain" description="Type II secretion system protein GspB C-terminal" evidence="3">
    <location>
        <begin position="147"/>
        <end position="203"/>
    </location>
</feature>
<feature type="compositionally biased region" description="Basic and acidic residues" evidence="1">
    <location>
        <begin position="103"/>
        <end position="119"/>
    </location>
</feature>
<evidence type="ECO:0000256" key="1">
    <source>
        <dbReference type="SAM" id="MobiDB-lite"/>
    </source>
</evidence>
<dbReference type="GO" id="GO:0015627">
    <property type="term" value="C:type II protein secretion system complex"/>
    <property type="evidence" value="ECO:0007669"/>
    <property type="project" value="InterPro"/>
</dbReference>
<evidence type="ECO:0000313" key="5">
    <source>
        <dbReference type="Proteomes" id="UP000536442"/>
    </source>
</evidence>
<protein>
    <submittedName>
        <fullName evidence="4">GspB domain-containing protein</fullName>
    </submittedName>
</protein>
<reference evidence="4 5" key="1">
    <citation type="submission" date="2020-03" db="EMBL/GenBank/DDBJ databases">
        <title>Metagenomic, metatranscriptomic, and metabolomic analyses revealed the key microbes and metabolic features during the fermentation of ganjang, Korean traditional soy sauce.</title>
        <authorList>
            <person name="Chun B.H."/>
            <person name="Jeon C.O."/>
        </authorList>
    </citation>
    <scope>NUCLEOTIDE SEQUENCE [LARGE SCALE GENOMIC DNA]</scope>
    <source>
        <strain evidence="4 5">KG14</strain>
    </source>
</reference>
<keyword evidence="2" id="KW-1133">Transmembrane helix</keyword>
<proteinExistence type="predicted"/>
<comment type="caution">
    <text evidence="4">The sequence shown here is derived from an EMBL/GenBank/DDBJ whole genome shotgun (WGS) entry which is preliminary data.</text>
</comment>
<sequence length="213" mass="23727">MSYILDALRKSETERRQGKVPDLGQQVHLIHRPKKRRVSPVLWVALALLVNAGVLAVVFWPEMATDKPAPTEPEIKPAEIEPRPVADPSPVQPEPVSEPTAEPVRERPAIIRPSVRQERPAPPVSDGRPEGRVPHLVELPLSFQKSVPDLMFNSHIFSTDPSASRVMINGHYLRPGESFSGITVEEVTEDGVVLSKQGERFRVGTVRDWVSPR</sequence>
<name>A0A851HSK7_9GAMM</name>
<dbReference type="InterPro" id="IPR032389">
    <property type="entry name" value="GspB_C"/>
</dbReference>
<dbReference type="Pfam" id="PF16537">
    <property type="entry name" value="T2SSB"/>
    <property type="match status" value="1"/>
</dbReference>
<feature type="region of interest" description="Disordered" evidence="1">
    <location>
        <begin position="80"/>
        <end position="131"/>
    </location>
</feature>
<gene>
    <name evidence="4" type="ORF">HLV39_02945</name>
</gene>
<organism evidence="4 5">
    <name type="scientific">Marinobacter adhaerens</name>
    <dbReference type="NCBI Taxonomy" id="1033846"/>
    <lineage>
        <taxon>Bacteria</taxon>
        <taxon>Pseudomonadati</taxon>
        <taxon>Pseudomonadota</taxon>
        <taxon>Gammaproteobacteria</taxon>
        <taxon>Pseudomonadales</taxon>
        <taxon>Marinobacteraceae</taxon>
        <taxon>Marinobacter</taxon>
    </lineage>
</organism>
<dbReference type="EMBL" id="JABEVQ010000002">
    <property type="protein sequence ID" value="NWN90456.1"/>
    <property type="molecule type" value="Genomic_DNA"/>
</dbReference>
<dbReference type="Proteomes" id="UP000536442">
    <property type="component" value="Unassembled WGS sequence"/>
</dbReference>
<keyword evidence="2" id="KW-0812">Transmembrane</keyword>
<evidence type="ECO:0000259" key="3">
    <source>
        <dbReference type="Pfam" id="PF16537"/>
    </source>
</evidence>